<dbReference type="GO" id="GO:0036297">
    <property type="term" value="P:interstrand cross-link repair"/>
    <property type="evidence" value="ECO:0007669"/>
    <property type="project" value="TreeGrafter"/>
</dbReference>
<comment type="similarity">
    <text evidence="2">Belongs to the DNA repair metallo-beta-lactamase (DRMBL) family.</text>
</comment>
<dbReference type="SUPFAM" id="SSF56281">
    <property type="entry name" value="Metallo-hydrolase/oxidoreductase"/>
    <property type="match status" value="1"/>
</dbReference>
<dbReference type="InterPro" id="IPR011084">
    <property type="entry name" value="DRMBL"/>
</dbReference>
<feature type="domain" description="DNA repair metallo-beta-lactamase" evidence="7">
    <location>
        <begin position="543"/>
        <end position="667"/>
    </location>
</feature>
<dbReference type="GO" id="GO:0005634">
    <property type="term" value="C:nucleus"/>
    <property type="evidence" value="ECO:0007669"/>
    <property type="project" value="UniProtKB-SubCell"/>
</dbReference>
<evidence type="ECO:0000259" key="7">
    <source>
        <dbReference type="Pfam" id="PF07522"/>
    </source>
</evidence>
<name>A0A8H3BUQ7_9AGAM</name>
<evidence type="ECO:0000313" key="9">
    <source>
        <dbReference type="Proteomes" id="UP000663853"/>
    </source>
</evidence>
<dbReference type="InterPro" id="IPR036866">
    <property type="entry name" value="RibonucZ/Hydroxyglut_hydro"/>
</dbReference>
<comment type="caution">
    <text evidence="8">The sequence shown here is derived from an EMBL/GenBank/DDBJ whole genome shotgun (WGS) entry which is preliminary data.</text>
</comment>
<dbReference type="FunFam" id="3.40.50.12650:FF:000007">
    <property type="entry name" value="DNA cross-link repair 1A protein, variant"/>
    <property type="match status" value="1"/>
</dbReference>
<evidence type="ECO:0000256" key="1">
    <source>
        <dbReference type="ARBA" id="ARBA00004123"/>
    </source>
</evidence>
<comment type="subcellular location">
    <subcellularLocation>
        <location evidence="1">Nucleus</location>
    </subcellularLocation>
</comment>
<evidence type="ECO:0000256" key="4">
    <source>
        <dbReference type="ARBA" id="ARBA00023204"/>
    </source>
</evidence>
<dbReference type="GO" id="GO:0003684">
    <property type="term" value="F:damaged DNA binding"/>
    <property type="evidence" value="ECO:0007669"/>
    <property type="project" value="TreeGrafter"/>
</dbReference>
<evidence type="ECO:0000256" key="2">
    <source>
        <dbReference type="ARBA" id="ARBA00010304"/>
    </source>
</evidence>
<dbReference type="Proteomes" id="UP000663853">
    <property type="component" value="Unassembled WGS sequence"/>
</dbReference>
<dbReference type="Pfam" id="PF07522">
    <property type="entry name" value="DRMBL"/>
    <property type="match status" value="1"/>
</dbReference>
<dbReference type="AlphaFoldDB" id="A0A8H3BUQ7"/>
<reference evidence="8" key="1">
    <citation type="submission" date="2021-01" db="EMBL/GenBank/DDBJ databases">
        <authorList>
            <person name="Kaushik A."/>
        </authorList>
    </citation>
    <scope>NUCLEOTIDE SEQUENCE</scope>
    <source>
        <strain evidence="8">AG6-10EEA</strain>
    </source>
</reference>
<dbReference type="PANTHER" id="PTHR23240">
    <property type="entry name" value="DNA CROSS-LINK REPAIR PROTEIN PSO2/SNM1-RELATED"/>
    <property type="match status" value="1"/>
</dbReference>
<sequence length="702" mass="77199">MPSPETSHKRKKSVSAGEPHTLLTFFGSKRFKRDSVSDSSAGSLIPGTKGTVIDSSKVIVISDDEDYAHAVPAEDILDLSFSDPVDPKARELQAIEDDVMDNTDTPNGHLTLINEPSRCLGNKLLADSLELGTCSICDLLLLDSTEKEINDHVSECLAKPVRSASGSTGQDHSEILRADLVAPGDIARSNFDALRKSNALNSLMSSRQEKEAWDAVDIVKNAKRDTNTYGSERKRKASVGTKENSKRRKKAPFYKVMPGMPIAVDAFCYGEIPGVAAYFLSHAHSDHYTNLSSSWKNGPIYCSQTTGNLIKHMLRVDPKWVNALPDNEAIEIPDTGGVKVTLIDANHCPGSSLFVFSGRQTIDAGDSPVKSPFIGSNRQFTYLHCGDFRACPAHALHPAINGKRLDTVYLDTTYLNPKYCFPPQAMVIDACAELAKHHVRGEKAIQGQSSKQKSLPTLLMGPAGRGGWFKPSPKMLAQQTGTSAKAPFTGNSDNSGQRVLVVVGTYTIGKERVLKAIAEALSSKIYCNSRKHAVLMCQTDTALHKMLTKDSTTAQVHVLPLGQINIEALSEYLTLHQAQYDRILGFRPTGWTYTPPAGQNMAPTIDQILAQVRAHQYTAADLRPQRGSNPRVTIYGVPYSEHSSFRELTCFALSIDWDRMVATVNVGSAESRQKMQTWFEKWAKSRRDRAGAMVEHRCEDYW</sequence>
<dbReference type="GO" id="GO:0035312">
    <property type="term" value="F:5'-3' DNA exonuclease activity"/>
    <property type="evidence" value="ECO:0007669"/>
    <property type="project" value="TreeGrafter"/>
</dbReference>
<feature type="region of interest" description="Disordered" evidence="6">
    <location>
        <begin position="227"/>
        <end position="248"/>
    </location>
</feature>
<evidence type="ECO:0000313" key="8">
    <source>
        <dbReference type="EMBL" id="CAE6466262.1"/>
    </source>
</evidence>
<gene>
    <name evidence="8" type="ORF">RDB_LOCUS69277</name>
</gene>
<dbReference type="EMBL" id="CAJMXA010001610">
    <property type="protein sequence ID" value="CAE6466262.1"/>
    <property type="molecule type" value="Genomic_DNA"/>
</dbReference>
<protein>
    <recommendedName>
        <fullName evidence="7">DNA repair metallo-beta-lactamase domain-containing protein</fullName>
    </recommendedName>
</protein>
<accession>A0A8H3BUQ7</accession>
<organism evidence="8 9">
    <name type="scientific">Rhizoctonia solani</name>
    <dbReference type="NCBI Taxonomy" id="456999"/>
    <lineage>
        <taxon>Eukaryota</taxon>
        <taxon>Fungi</taxon>
        <taxon>Dikarya</taxon>
        <taxon>Basidiomycota</taxon>
        <taxon>Agaricomycotina</taxon>
        <taxon>Agaricomycetes</taxon>
        <taxon>Cantharellales</taxon>
        <taxon>Ceratobasidiaceae</taxon>
        <taxon>Rhizoctonia</taxon>
    </lineage>
</organism>
<keyword evidence="4" id="KW-0234">DNA repair</keyword>
<evidence type="ECO:0000256" key="3">
    <source>
        <dbReference type="ARBA" id="ARBA00022763"/>
    </source>
</evidence>
<evidence type="ECO:0000256" key="6">
    <source>
        <dbReference type="SAM" id="MobiDB-lite"/>
    </source>
</evidence>
<dbReference type="CDD" id="cd16273">
    <property type="entry name" value="SNM1A-1C-like_MBL-fold"/>
    <property type="match status" value="1"/>
</dbReference>
<keyword evidence="5" id="KW-0539">Nucleus</keyword>
<keyword evidence="3" id="KW-0227">DNA damage</keyword>
<dbReference type="GO" id="GO:0006303">
    <property type="term" value="P:double-strand break repair via nonhomologous end joining"/>
    <property type="evidence" value="ECO:0007669"/>
    <property type="project" value="TreeGrafter"/>
</dbReference>
<dbReference type="Gene3D" id="3.60.15.10">
    <property type="entry name" value="Ribonuclease Z/Hydroxyacylglutathione hydrolase-like"/>
    <property type="match status" value="1"/>
</dbReference>
<dbReference type="PANTHER" id="PTHR23240:SF6">
    <property type="entry name" value="DNA CROSS-LINK REPAIR 1A PROTEIN"/>
    <property type="match status" value="1"/>
</dbReference>
<evidence type="ECO:0000256" key="5">
    <source>
        <dbReference type="ARBA" id="ARBA00023242"/>
    </source>
</evidence>
<proteinExistence type="inferred from homology"/>
<dbReference type="Gene3D" id="3.40.50.12650">
    <property type="match status" value="1"/>
</dbReference>